<dbReference type="RefSeq" id="WP_146231424.1">
    <property type="nucleotide sequence ID" value="NZ_QGHB01000001.1"/>
</dbReference>
<evidence type="ECO:0000313" key="2">
    <source>
        <dbReference type="EMBL" id="PWK91822.1"/>
    </source>
</evidence>
<evidence type="ECO:0000256" key="1">
    <source>
        <dbReference type="SAM" id="SignalP"/>
    </source>
</evidence>
<gene>
    <name evidence="2" type="ORF">C8D88_1011861</name>
</gene>
<accession>A0A316IEH0</accession>
<sequence length="117" mass="11757">MRRRVVVAVAAGAIVIGGVGGAAAVAASDSEPTNKVVTAKGGGPGVYVGVVTAKCPEGFQVTGGGIKADAGFAPIRSSYPEPDLSGWTVEEERTAQSPTHDPYAPFEVYAVCTPLPA</sequence>
<reference evidence="2 3" key="1">
    <citation type="submission" date="2018-05" db="EMBL/GenBank/DDBJ databases">
        <title>Genomic Encyclopedia of Type Strains, Phase IV (KMG-IV): sequencing the most valuable type-strain genomes for metagenomic binning, comparative biology and taxonomic classification.</title>
        <authorList>
            <person name="Goeker M."/>
        </authorList>
    </citation>
    <scope>NUCLEOTIDE SEQUENCE [LARGE SCALE GENOMIC DNA]</scope>
    <source>
        <strain evidence="2 3">DSM 45480</strain>
    </source>
</reference>
<comment type="caution">
    <text evidence="2">The sequence shown here is derived from an EMBL/GenBank/DDBJ whole genome shotgun (WGS) entry which is preliminary data.</text>
</comment>
<dbReference type="EMBL" id="QGHB01000001">
    <property type="protein sequence ID" value="PWK91822.1"/>
    <property type="molecule type" value="Genomic_DNA"/>
</dbReference>
<dbReference type="Proteomes" id="UP000246005">
    <property type="component" value="Unassembled WGS sequence"/>
</dbReference>
<proteinExistence type="predicted"/>
<evidence type="ECO:0000313" key="3">
    <source>
        <dbReference type="Proteomes" id="UP000246005"/>
    </source>
</evidence>
<feature type="signal peptide" evidence="1">
    <location>
        <begin position="1"/>
        <end position="22"/>
    </location>
</feature>
<keyword evidence="1" id="KW-0732">Signal</keyword>
<evidence type="ECO:0008006" key="4">
    <source>
        <dbReference type="Google" id="ProtNLM"/>
    </source>
</evidence>
<feature type="chain" id="PRO_5016308224" description="Secreted protein" evidence="1">
    <location>
        <begin position="23"/>
        <end position="117"/>
    </location>
</feature>
<organism evidence="2 3">
    <name type="scientific">Lentzea atacamensis</name>
    <dbReference type="NCBI Taxonomy" id="531938"/>
    <lineage>
        <taxon>Bacteria</taxon>
        <taxon>Bacillati</taxon>
        <taxon>Actinomycetota</taxon>
        <taxon>Actinomycetes</taxon>
        <taxon>Pseudonocardiales</taxon>
        <taxon>Pseudonocardiaceae</taxon>
        <taxon>Lentzea</taxon>
    </lineage>
</organism>
<name>A0A316IEH0_9PSEU</name>
<protein>
    <recommendedName>
        <fullName evidence="4">Secreted protein</fullName>
    </recommendedName>
</protein>
<dbReference type="AlphaFoldDB" id="A0A316IEH0"/>